<proteinExistence type="inferred from homology"/>
<evidence type="ECO:0000256" key="7">
    <source>
        <dbReference type="ARBA" id="ARBA00023136"/>
    </source>
</evidence>
<organism evidence="9 12">
    <name type="scientific">Pseudomonas delhiensis</name>
    <dbReference type="NCBI Taxonomy" id="366289"/>
    <lineage>
        <taxon>Bacteria</taxon>
        <taxon>Pseudomonadati</taxon>
        <taxon>Pseudomonadota</taxon>
        <taxon>Gammaproteobacteria</taxon>
        <taxon>Pseudomonadales</taxon>
        <taxon>Pseudomonadaceae</taxon>
        <taxon>Pseudomonas</taxon>
    </lineage>
</organism>
<evidence type="ECO:0000256" key="4">
    <source>
        <dbReference type="ARBA" id="ARBA00022475"/>
    </source>
</evidence>
<dbReference type="PANTHER" id="PTHR30472">
    <property type="entry name" value="FERRIC ENTEROBACTIN TRANSPORT SYSTEM PERMEASE PROTEIN"/>
    <property type="match status" value="1"/>
</dbReference>
<dbReference type="Gene3D" id="1.10.3470.10">
    <property type="entry name" value="ABC transporter involved in vitamin B12 uptake, BtuC"/>
    <property type="match status" value="1"/>
</dbReference>
<comment type="similarity">
    <text evidence="2">Belongs to the binding-protein-dependent transport system permease family. FecCD subfamily.</text>
</comment>
<keyword evidence="5 8" id="KW-0812">Transmembrane</keyword>
<dbReference type="GO" id="GO:0005886">
    <property type="term" value="C:plasma membrane"/>
    <property type="evidence" value="ECO:0007669"/>
    <property type="project" value="UniProtKB-SubCell"/>
</dbReference>
<keyword evidence="11" id="KW-1185">Reference proteome</keyword>
<dbReference type="RefSeq" id="WP_176450357.1">
    <property type="nucleotide sequence ID" value="NZ_FNEC01000053.1"/>
</dbReference>
<dbReference type="Pfam" id="PF01032">
    <property type="entry name" value="FecCD"/>
    <property type="match status" value="1"/>
</dbReference>
<dbReference type="GO" id="GO:0022857">
    <property type="term" value="F:transmembrane transporter activity"/>
    <property type="evidence" value="ECO:0007669"/>
    <property type="project" value="InterPro"/>
</dbReference>
<feature type="transmembrane region" description="Helical" evidence="8">
    <location>
        <begin position="117"/>
        <end position="137"/>
    </location>
</feature>
<dbReference type="GO" id="GO:0033214">
    <property type="term" value="P:siderophore-iron import into cell"/>
    <property type="evidence" value="ECO:0007669"/>
    <property type="project" value="TreeGrafter"/>
</dbReference>
<keyword evidence="6 8" id="KW-1133">Transmembrane helix</keyword>
<feature type="transmembrane region" description="Helical" evidence="8">
    <location>
        <begin position="149"/>
        <end position="170"/>
    </location>
</feature>
<accession>A0A239NMU2</accession>
<keyword evidence="3" id="KW-0813">Transport</keyword>
<gene>
    <name evidence="9" type="ORF">SAMN05216189_10539</name>
    <name evidence="10" type="ORF">SAMN06295949_1559</name>
</gene>
<feature type="transmembrane region" description="Helical" evidence="8">
    <location>
        <begin position="196"/>
        <end position="216"/>
    </location>
</feature>
<reference evidence="9 12" key="1">
    <citation type="submission" date="2016-10" db="EMBL/GenBank/DDBJ databases">
        <authorList>
            <person name="de Groot N.N."/>
        </authorList>
    </citation>
    <scope>NUCLEOTIDE SEQUENCE [LARGE SCALE GENOMIC DNA]</scope>
    <source>
        <strain evidence="9 12">CCM 7361</strain>
    </source>
</reference>
<evidence type="ECO:0000313" key="10">
    <source>
        <dbReference type="EMBL" id="SNT56165.1"/>
    </source>
</evidence>
<comment type="subcellular location">
    <subcellularLocation>
        <location evidence="1">Cell membrane</location>
        <topology evidence="1">Multi-pass membrane protein</topology>
    </subcellularLocation>
</comment>
<evidence type="ECO:0000313" key="9">
    <source>
        <dbReference type="EMBL" id="SDK81523.1"/>
    </source>
</evidence>
<dbReference type="InterPro" id="IPR000522">
    <property type="entry name" value="ABC_transptr_permease_BtuC"/>
</dbReference>
<dbReference type="PANTHER" id="PTHR30472:SF1">
    <property type="entry name" value="FE(3+) DICITRATE TRANSPORT SYSTEM PERMEASE PROTEIN FECC-RELATED"/>
    <property type="match status" value="1"/>
</dbReference>
<evidence type="ECO:0000256" key="2">
    <source>
        <dbReference type="ARBA" id="ARBA00007935"/>
    </source>
</evidence>
<feature type="transmembrane region" description="Helical" evidence="8">
    <location>
        <begin position="309"/>
        <end position="328"/>
    </location>
</feature>
<evidence type="ECO:0000256" key="5">
    <source>
        <dbReference type="ARBA" id="ARBA00022692"/>
    </source>
</evidence>
<feature type="transmembrane region" description="Helical" evidence="8">
    <location>
        <begin position="58"/>
        <end position="80"/>
    </location>
</feature>
<evidence type="ECO:0000313" key="11">
    <source>
        <dbReference type="Proteomes" id="UP000198309"/>
    </source>
</evidence>
<dbReference type="SUPFAM" id="SSF81345">
    <property type="entry name" value="ABC transporter involved in vitamin B12 uptake, BtuC"/>
    <property type="match status" value="1"/>
</dbReference>
<dbReference type="EMBL" id="FNEC01000053">
    <property type="protein sequence ID" value="SDK81523.1"/>
    <property type="molecule type" value="Genomic_DNA"/>
</dbReference>
<feature type="transmembrane region" description="Helical" evidence="8">
    <location>
        <begin position="92"/>
        <end position="111"/>
    </location>
</feature>
<evidence type="ECO:0000256" key="1">
    <source>
        <dbReference type="ARBA" id="ARBA00004651"/>
    </source>
</evidence>
<feature type="transmembrane region" description="Helical" evidence="8">
    <location>
        <begin position="237"/>
        <end position="267"/>
    </location>
</feature>
<dbReference type="Proteomes" id="UP000199693">
    <property type="component" value="Unassembled WGS sequence"/>
</dbReference>
<dbReference type="InterPro" id="IPR037294">
    <property type="entry name" value="ABC_BtuC-like"/>
</dbReference>
<dbReference type="EMBL" id="FZPC01000055">
    <property type="protein sequence ID" value="SNT56165.1"/>
    <property type="molecule type" value="Genomic_DNA"/>
</dbReference>
<name>A0A239NMU2_9PSED</name>
<dbReference type="AlphaFoldDB" id="A0A239NMU2"/>
<protein>
    <submittedName>
        <fullName evidence="9">Iron complex transport system permease protein</fullName>
    </submittedName>
</protein>
<reference evidence="10 11" key="2">
    <citation type="submission" date="2017-06" db="EMBL/GenBank/DDBJ databases">
        <authorList>
            <person name="Varghese N."/>
            <person name="Submissions S."/>
        </authorList>
    </citation>
    <scope>NUCLEOTIDE SEQUENCE [LARGE SCALE GENOMIC DNA]</scope>
    <source>
        <strain evidence="10 11">RLD-1</strain>
    </source>
</reference>
<keyword evidence="7 8" id="KW-0472">Membrane</keyword>
<dbReference type="Proteomes" id="UP000198309">
    <property type="component" value="Unassembled WGS sequence"/>
</dbReference>
<keyword evidence="4" id="KW-1003">Cell membrane</keyword>
<evidence type="ECO:0000256" key="3">
    <source>
        <dbReference type="ARBA" id="ARBA00022448"/>
    </source>
</evidence>
<evidence type="ECO:0000313" key="12">
    <source>
        <dbReference type="Proteomes" id="UP000199693"/>
    </source>
</evidence>
<dbReference type="CDD" id="cd06550">
    <property type="entry name" value="TM_ABC_iron-siderophores_like"/>
    <property type="match status" value="1"/>
</dbReference>
<feature type="transmembrane region" description="Helical" evidence="8">
    <location>
        <begin position="279"/>
        <end position="302"/>
    </location>
</feature>
<sequence length="336" mass="34555">MLPTRLPQPLALGLAALLLSLLCLASLLLGAGDARPWASLLALFGGADEDTRFVVGVLRLARTELALLVGVALGAAGLLLQSVTRNPLAEPGLLGVSAGSAFAVTLAINLGATAAGLNLAVAVAGALGGCLLVLAVSRLRGVGDDPVRLVLAGVAFSGLLTALSSLVLLWDQRTADEVRFWVVGSLAGRPLDTLHWSLPGLLLGLLVALPLIRPLAALALGERVASGLGHHPQRVRLAALLAVALLVGTANAAAGPIAFLGLIVPYIARRLVGSDIRRGFVLCLLLGPCVLLLADILARLLVRPYEMPVGVVTAFVGAPILIVVVRSHRLPTLQRQ</sequence>
<evidence type="ECO:0000256" key="6">
    <source>
        <dbReference type="ARBA" id="ARBA00022989"/>
    </source>
</evidence>
<evidence type="ECO:0000256" key="8">
    <source>
        <dbReference type="SAM" id="Phobius"/>
    </source>
</evidence>